<feature type="compositionally biased region" description="Polar residues" evidence="1">
    <location>
        <begin position="627"/>
        <end position="644"/>
    </location>
</feature>
<feature type="compositionally biased region" description="Low complexity" evidence="1">
    <location>
        <begin position="585"/>
        <end position="599"/>
    </location>
</feature>
<feature type="compositionally biased region" description="Polar residues" evidence="1">
    <location>
        <begin position="572"/>
        <end position="584"/>
    </location>
</feature>
<comment type="caution">
    <text evidence="2">The sequence shown here is derived from an EMBL/GenBank/DDBJ whole genome shotgun (WGS) entry which is preliminary data.</text>
</comment>
<dbReference type="InterPro" id="IPR035979">
    <property type="entry name" value="RBD_domain_sf"/>
</dbReference>
<feature type="region of interest" description="Disordered" evidence="1">
    <location>
        <begin position="449"/>
        <end position="600"/>
    </location>
</feature>
<evidence type="ECO:0000313" key="3">
    <source>
        <dbReference type="Proteomes" id="UP000187283"/>
    </source>
</evidence>
<dbReference type="OrthoDB" id="439808at2759"/>
<evidence type="ECO:0000256" key="1">
    <source>
        <dbReference type="SAM" id="MobiDB-lite"/>
    </source>
</evidence>
<reference evidence="2 3" key="1">
    <citation type="submission" date="2017-01" db="EMBL/GenBank/DDBJ databases">
        <authorList>
            <person name="Mah S.A."/>
            <person name="Swanson W.J."/>
            <person name="Moy G.W."/>
            <person name="Vacquier V.D."/>
        </authorList>
    </citation>
    <scope>NUCLEOTIDE SEQUENCE [LARGE SCALE GENOMIC DNA]</scope>
    <source>
        <strain evidence="2 3">GSMNP</strain>
    </source>
</reference>
<proteinExistence type="predicted"/>
<protein>
    <recommendedName>
        <fullName evidence="4">RRM domain-containing protein</fullName>
    </recommendedName>
</protein>
<feature type="compositionally biased region" description="Polar residues" evidence="1">
    <location>
        <begin position="506"/>
        <end position="523"/>
    </location>
</feature>
<evidence type="ECO:0008006" key="4">
    <source>
        <dbReference type="Google" id="ProtNLM"/>
    </source>
</evidence>
<feature type="compositionally biased region" description="Polar residues" evidence="1">
    <location>
        <begin position="737"/>
        <end position="749"/>
    </location>
</feature>
<organism evidence="2 3">
    <name type="scientific">Smittium culicis</name>
    <dbReference type="NCBI Taxonomy" id="133412"/>
    <lineage>
        <taxon>Eukaryota</taxon>
        <taxon>Fungi</taxon>
        <taxon>Fungi incertae sedis</taxon>
        <taxon>Zoopagomycota</taxon>
        <taxon>Kickxellomycotina</taxon>
        <taxon>Harpellomycetes</taxon>
        <taxon>Harpellales</taxon>
        <taxon>Legeriomycetaceae</taxon>
        <taxon>Smittium</taxon>
    </lineage>
</organism>
<feature type="compositionally biased region" description="Low complexity" evidence="1">
    <location>
        <begin position="545"/>
        <end position="554"/>
    </location>
</feature>
<feature type="compositionally biased region" description="Polar residues" evidence="1">
    <location>
        <begin position="1"/>
        <end position="16"/>
    </location>
</feature>
<feature type="compositionally biased region" description="Acidic residues" evidence="1">
    <location>
        <begin position="868"/>
        <end position="880"/>
    </location>
</feature>
<dbReference type="AlphaFoldDB" id="A0A1R1YFR7"/>
<feature type="compositionally biased region" description="Low complexity" evidence="1">
    <location>
        <begin position="29"/>
        <end position="94"/>
    </location>
</feature>
<accession>A0A1R1YFR7</accession>
<feature type="compositionally biased region" description="Polar residues" evidence="1">
    <location>
        <begin position="449"/>
        <end position="461"/>
    </location>
</feature>
<feature type="compositionally biased region" description="Acidic residues" evidence="1">
    <location>
        <begin position="562"/>
        <end position="571"/>
    </location>
</feature>
<feature type="compositionally biased region" description="Low complexity" evidence="1">
    <location>
        <begin position="186"/>
        <end position="207"/>
    </location>
</feature>
<dbReference type="SUPFAM" id="SSF54928">
    <property type="entry name" value="RNA-binding domain, RBD"/>
    <property type="match status" value="1"/>
</dbReference>
<feature type="region of interest" description="Disordered" evidence="1">
    <location>
        <begin position="627"/>
        <end position="652"/>
    </location>
</feature>
<dbReference type="EMBL" id="LSSN01000120">
    <property type="protein sequence ID" value="OMJ25733.1"/>
    <property type="molecule type" value="Genomic_DNA"/>
</dbReference>
<name>A0A1R1YFR7_9FUNG</name>
<feature type="compositionally biased region" description="Low complexity" evidence="1">
    <location>
        <begin position="750"/>
        <end position="764"/>
    </location>
</feature>
<feature type="region of interest" description="Disordered" evidence="1">
    <location>
        <begin position="1"/>
        <end position="207"/>
    </location>
</feature>
<gene>
    <name evidence="2" type="ORF">AYI70_g682</name>
</gene>
<feature type="compositionally biased region" description="Basic and acidic residues" evidence="1">
    <location>
        <begin position="782"/>
        <end position="793"/>
    </location>
</feature>
<keyword evidence="3" id="KW-1185">Reference proteome</keyword>
<feature type="compositionally biased region" description="Low complexity" evidence="1">
    <location>
        <begin position="462"/>
        <end position="505"/>
    </location>
</feature>
<feature type="region of interest" description="Disordered" evidence="1">
    <location>
        <begin position="782"/>
        <end position="880"/>
    </location>
</feature>
<evidence type="ECO:0000313" key="2">
    <source>
        <dbReference type="EMBL" id="OMJ25733.1"/>
    </source>
</evidence>
<feature type="region of interest" description="Disordered" evidence="1">
    <location>
        <begin position="737"/>
        <end position="768"/>
    </location>
</feature>
<dbReference type="Proteomes" id="UP000187283">
    <property type="component" value="Unassembled WGS sequence"/>
</dbReference>
<dbReference type="STRING" id="133412.A0A1R1YFR7"/>
<sequence length="880" mass="98580">MDNGDYNNRNGYSSTRGGRGGASNYNKQGWNNPRPNMRGRGGNRFNNNYDSSIQGNNRQYNDNNDNFNPRQNQNKPYNNYNNNHRNNYNNNNNNSDSGGYRGNFGYQNHGRGGRPRNFDHNYQNNDGNFNNRDRFDNRSNNGSASGKKRHYFDRDHDPSTDASNNNNNNIEGYDPEYYGNSNHQDNQGFNKPNFNNNSNNFNNYNNHRNYNNKQFDNKKFDYKQNYNTGFGFKKRPNRFDNDSIWSGGRKSALGISAPPPPSEPIQGRSILVQASPPNPEIFSFISKKMHEFGDVHSEHNLIDQRGICFFNYQDLRSARNAWESLQGLSEGIYNFDVRYSLPKSNSQELGPGILRFQGTILAVLEAYHGEIIDSNDDDVFKQFGEVRGVYPFEGRQNTRVVEYFDLRSAEAAYSNLHETNLNNKGKIHVIYLWDGSLGGWPPLPPRNYNKSMGSQYPNRSLNQINNNNYPNGGNGQFNNFNNNYDQSNPQFNQPNQFNSNSGNQGMNYNDQNSEYNEYNQNDSFDPPRTKRTKWSHGGDVSNQSDNNNPNDNNDGFFISTEGDSEYPENDYNEQNPNSFGGNAPNSSIDSNSLLNSQNSEPKNFGGMSALSAINALTAIAKSQPGFYNNQTSIENSSQQNNQPTDESDETKANDTDANLTLNINHQQEKIAENTVPKSPVGIGLISALIAQYQQKSAVNPDEDESSLDNPLAALANSAPTQKSPLLPLSSMLNDSHSLPLNSNYDQSEGNSISKNLSNDLSSNSQDEVQPSISFNITASENQHLDGNDADSKLDNPSADISVDNAENIHTPIDAIPDPNQYIEDSSEQDSENIQSTEIAGDEDSNSGISQNEPDAHQSEGSQNSDQDVVVDDDISDEIKI</sequence>
<dbReference type="GO" id="GO:0003676">
    <property type="term" value="F:nucleic acid binding"/>
    <property type="evidence" value="ECO:0007669"/>
    <property type="project" value="InterPro"/>
</dbReference>